<gene>
    <name evidence="2" type="ORF">CINCED_3A019828</name>
</gene>
<evidence type="ECO:0000313" key="3">
    <source>
        <dbReference type="Proteomes" id="UP000325440"/>
    </source>
</evidence>
<dbReference type="AlphaFoldDB" id="A0A5E4MN79"/>
<dbReference type="PANTHER" id="PTHR36159">
    <property type="entry name" value="PROTEIN CBG23766"/>
    <property type="match status" value="1"/>
</dbReference>
<name>A0A5E4MN79_9HEMI</name>
<evidence type="ECO:0000259" key="1">
    <source>
        <dbReference type="Pfam" id="PF21738"/>
    </source>
</evidence>
<proteinExistence type="predicted"/>
<dbReference type="Proteomes" id="UP000325440">
    <property type="component" value="Unassembled WGS sequence"/>
</dbReference>
<accession>A0A5E4MN79</accession>
<dbReference type="PANTHER" id="PTHR36159:SF1">
    <property type="entry name" value="RETROVIRUS-RELATED POL POLYPROTEIN FROM TRANSPOSON 412-LIKE PROTEIN"/>
    <property type="match status" value="1"/>
</dbReference>
<feature type="domain" description="Double jelly roll-like" evidence="1">
    <location>
        <begin position="4"/>
        <end position="97"/>
    </location>
</feature>
<protein>
    <recommendedName>
        <fullName evidence="1">Double jelly roll-like domain-containing protein</fullName>
    </recommendedName>
</protein>
<dbReference type="EMBL" id="CABPRJ010000541">
    <property type="protein sequence ID" value="VVC30811.1"/>
    <property type="molecule type" value="Genomic_DNA"/>
</dbReference>
<reference evidence="2 3" key="1">
    <citation type="submission" date="2019-08" db="EMBL/GenBank/DDBJ databases">
        <authorList>
            <person name="Alioto T."/>
            <person name="Alioto T."/>
            <person name="Gomez Garrido J."/>
        </authorList>
    </citation>
    <scope>NUCLEOTIDE SEQUENCE [LARGE SCALE GENOMIC DNA]</scope>
</reference>
<keyword evidence="3" id="KW-1185">Reference proteome</keyword>
<dbReference type="Pfam" id="PF21738">
    <property type="entry name" value="DJR-like_dom"/>
    <property type="match status" value="1"/>
</dbReference>
<evidence type="ECO:0000313" key="2">
    <source>
        <dbReference type="EMBL" id="VVC30811.1"/>
    </source>
</evidence>
<sequence>HWMKLSEDFKKILVNSRLELILTRKNVDPIKKLLGQHYQQQLLHWKLKKKVWKISLVSVDKNERLKLMKNIEKEKRFFIPFRSYETYEYPQFGDSKKKNSENYSKFEHCNLINVKVYLNSVMYPYKDLNLDF</sequence>
<dbReference type="InterPro" id="IPR049512">
    <property type="entry name" value="DJR-like_dom"/>
</dbReference>
<feature type="non-terminal residue" evidence="2">
    <location>
        <position position="132"/>
    </location>
</feature>
<organism evidence="2 3">
    <name type="scientific">Cinara cedri</name>
    <dbReference type="NCBI Taxonomy" id="506608"/>
    <lineage>
        <taxon>Eukaryota</taxon>
        <taxon>Metazoa</taxon>
        <taxon>Ecdysozoa</taxon>
        <taxon>Arthropoda</taxon>
        <taxon>Hexapoda</taxon>
        <taxon>Insecta</taxon>
        <taxon>Pterygota</taxon>
        <taxon>Neoptera</taxon>
        <taxon>Paraneoptera</taxon>
        <taxon>Hemiptera</taxon>
        <taxon>Sternorrhyncha</taxon>
        <taxon>Aphidomorpha</taxon>
        <taxon>Aphidoidea</taxon>
        <taxon>Aphididae</taxon>
        <taxon>Lachninae</taxon>
        <taxon>Cinara</taxon>
    </lineage>
</organism>
<feature type="non-terminal residue" evidence="2">
    <location>
        <position position="1"/>
    </location>
</feature>